<dbReference type="PANTHER" id="PTHR43184">
    <property type="entry name" value="MAJOR FACILITATOR SUPERFAMILY TRANSPORTER 16, ISOFORM B"/>
    <property type="match status" value="1"/>
</dbReference>
<feature type="transmembrane region" description="Helical" evidence="10">
    <location>
        <begin position="12"/>
        <end position="34"/>
    </location>
</feature>
<evidence type="ECO:0000256" key="6">
    <source>
        <dbReference type="ARBA" id="ARBA00022989"/>
    </source>
</evidence>
<keyword evidence="4" id="KW-0762">Sugar transport</keyword>
<evidence type="ECO:0000256" key="10">
    <source>
        <dbReference type="SAM" id="Phobius"/>
    </source>
</evidence>
<feature type="transmembrane region" description="Helical" evidence="10">
    <location>
        <begin position="330"/>
        <end position="349"/>
    </location>
</feature>
<feature type="transmembrane region" description="Helical" evidence="10">
    <location>
        <begin position="178"/>
        <end position="201"/>
    </location>
</feature>
<evidence type="ECO:0000256" key="7">
    <source>
        <dbReference type="ARBA" id="ARBA00023136"/>
    </source>
</evidence>
<keyword evidence="5 10" id="KW-0812">Transmembrane</keyword>
<name>A0A1I8JC92_9PLAT</name>
<feature type="transmembrane region" description="Helical" evidence="10">
    <location>
        <begin position="379"/>
        <end position="399"/>
    </location>
</feature>
<dbReference type="InterPro" id="IPR020846">
    <property type="entry name" value="MFS_dom"/>
</dbReference>
<evidence type="ECO:0000313" key="12">
    <source>
        <dbReference type="Proteomes" id="UP000095280"/>
    </source>
</evidence>
<feature type="transmembrane region" description="Helical" evidence="10">
    <location>
        <begin position="114"/>
        <end position="133"/>
    </location>
</feature>
<dbReference type="PROSITE" id="PS50850">
    <property type="entry name" value="MFS"/>
    <property type="match status" value="1"/>
</dbReference>
<accession>A0A1I8JC92</accession>
<dbReference type="InterPro" id="IPR000849">
    <property type="entry name" value="Sugar_P_transporter"/>
</dbReference>
<evidence type="ECO:0000256" key="5">
    <source>
        <dbReference type="ARBA" id="ARBA00022692"/>
    </source>
</evidence>
<evidence type="ECO:0000259" key="11">
    <source>
        <dbReference type="PROSITE" id="PS50850"/>
    </source>
</evidence>
<keyword evidence="3" id="KW-0813">Transport</keyword>
<evidence type="ECO:0000256" key="3">
    <source>
        <dbReference type="ARBA" id="ARBA00022448"/>
    </source>
</evidence>
<comment type="similarity">
    <text evidence="2">Belongs to the major facilitator superfamily. Organophosphate:Pi antiporter (OPA) (TC 2.A.1.4) family.</text>
</comment>
<dbReference type="SUPFAM" id="SSF103473">
    <property type="entry name" value="MFS general substrate transporter"/>
    <property type="match status" value="1"/>
</dbReference>
<dbReference type="GO" id="GO:0005789">
    <property type="term" value="C:endoplasmic reticulum membrane"/>
    <property type="evidence" value="ECO:0007669"/>
    <property type="project" value="TreeGrafter"/>
</dbReference>
<dbReference type="Pfam" id="PF07690">
    <property type="entry name" value="MFS_1"/>
    <property type="match status" value="1"/>
</dbReference>
<protein>
    <recommendedName>
        <fullName evidence="8">Sugar phosphate exchanger 3</fullName>
    </recommendedName>
    <alternativeName>
        <fullName evidence="9">Solute carrier family 37 member 3</fullName>
    </alternativeName>
</protein>
<feature type="transmembrane region" description="Helical" evidence="10">
    <location>
        <begin position="356"/>
        <end position="373"/>
    </location>
</feature>
<evidence type="ECO:0000256" key="8">
    <source>
        <dbReference type="ARBA" id="ARBA00041091"/>
    </source>
</evidence>
<reference evidence="13" key="1">
    <citation type="submission" date="2016-11" db="UniProtKB">
        <authorList>
            <consortium name="WormBaseParasite"/>
        </authorList>
    </citation>
    <scope>IDENTIFICATION</scope>
</reference>
<keyword evidence="12" id="KW-1185">Reference proteome</keyword>
<feature type="transmembrane region" description="Helical" evidence="10">
    <location>
        <begin position="83"/>
        <end position="102"/>
    </location>
</feature>
<evidence type="ECO:0000256" key="9">
    <source>
        <dbReference type="ARBA" id="ARBA00042039"/>
    </source>
</evidence>
<comment type="subcellular location">
    <subcellularLocation>
        <location evidence="1">Membrane</location>
        <topology evidence="1">Multi-pass membrane protein</topology>
    </subcellularLocation>
</comment>
<proteinExistence type="inferred from homology"/>
<keyword evidence="6 10" id="KW-1133">Transmembrane helix</keyword>
<dbReference type="PANTHER" id="PTHR43184:SF12">
    <property type="entry name" value="SUGAR PHOSPHATE EXCHANGER 3"/>
    <property type="match status" value="1"/>
</dbReference>
<dbReference type="InterPro" id="IPR036259">
    <property type="entry name" value="MFS_trans_sf"/>
</dbReference>
<dbReference type="GO" id="GO:0022857">
    <property type="term" value="F:transmembrane transporter activity"/>
    <property type="evidence" value="ECO:0007669"/>
    <property type="project" value="InterPro"/>
</dbReference>
<feature type="transmembrane region" description="Helical" evidence="10">
    <location>
        <begin position="145"/>
        <end position="166"/>
    </location>
</feature>
<feature type="domain" description="Major facilitator superfamily (MFS) profile" evidence="11">
    <location>
        <begin position="23"/>
        <end position="477"/>
    </location>
</feature>
<dbReference type="PIRSF" id="PIRSF002808">
    <property type="entry name" value="Hexose_phosphate_transp"/>
    <property type="match status" value="1"/>
</dbReference>
<evidence type="ECO:0000256" key="2">
    <source>
        <dbReference type="ARBA" id="ARBA00009598"/>
    </source>
</evidence>
<feature type="transmembrane region" description="Helical" evidence="10">
    <location>
        <begin position="419"/>
        <end position="441"/>
    </location>
</feature>
<evidence type="ECO:0000256" key="4">
    <source>
        <dbReference type="ARBA" id="ARBA00022597"/>
    </source>
</evidence>
<dbReference type="AlphaFoldDB" id="A0A1I8JC92"/>
<sequence>MSQPTQSACLGYLSFMTRHHVTVFVLTFCCYAFFHASRKAVSTVKDSLIKEWTPPNSSHPHLLPAANWQREPLFSSSKSAKEFTGVLDTAFLLAYSVGLYLSGILGDRYDQRKLMAGGMAGSAVTVFLFGYATELIHLYSVPVYVSLWLANGLLQSVGWPCCVAIIGKWFPERTHGFVFGIWSSCASVGNIIGNSLAALVVDYGYDLCFLLPASLLLGGACLILTSLIPDPIELQKPAVRRVSINEEENNEDESAARSPLLGNVEVTIASPRQRPPPLGVVGALKIEGVVLFALSYACLKLVNYAFFFWLPLYIQEKYGWTNAFSDELSSWYDVGGIIAGIICGLLSDLMWSRSPLLCLFLFLAMPALLAYSWSPEDRIVNAFLMAMAGFFVGGPANIISSATCADLGRRPELRGNAEALGTVTGIIDGTGSMGAALGQAAIPGIQAAYGWGWVFYLFVSMIGLSLLCVLPVLVRDIKRRFFSNNRAAAGNAAEVQVAE</sequence>
<dbReference type="Gene3D" id="1.20.1250.20">
    <property type="entry name" value="MFS general substrate transporter like domains"/>
    <property type="match status" value="2"/>
</dbReference>
<keyword evidence="7 10" id="KW-0472">Membrane</keyword>
<dbReference type="WBParaSite" id="maker-uti_cns_0046870-snap-gene-0.15-mRNA-1">
    <property type="protein sequence ID" value="maker-uti_cns_0046870-snap-gene-0.15-mRNA-1"/>
    <property type="gene ID" value="maker-uti_cns_0046870-snap-gene-0.15"/>
</dbReference>
<dbReference type="InterPro" id="IPR011701">
    <property type="entry name" value="MFS"/>
</dbReference>
<feature type="transmembrane region" description="Helical" evidence="10">
    <location>
        <begin position="453"/>
        <end position="474"/>
    </location>
</feature>
<evidence type="ECO:0000256" key="1">
    <source>
        <dbReference type="ARBA" id="ARBA00004141"/>
    </source>
</evidence>
<evidence type="ECO:0000313" key="13">
    <source>
        <dbReference type="WBParaSite" id="maker-uti_cns_0046870-snap-gene-0.15-mRNA-1"/>
    </source>
</evidence>
<dbReference type="Proteomes" id="UP000095280">
    <property type="component" value="Unplaced"/>
</dbReference>
<feature type="transmembrane region" description="Helical" evidence="10">
    <location>
        <begin position="289"/>
        <end position="310"/>
    </location>
</feature>
<organism evidence="12 13">
    <name type="scientific">Macrostomum lignano</name>
    <dbReference type="NCBI Taxonomy" id="282301"/>
    <lineage>
        <taxon>Eukaryota</taxon>
        <taxon>Metazoa</taxon>
        <taxon>Spiralia</taxon>
        <taxon>Lophotrochozoa</taxon>
        <taxon>Platyhelminthes</taxon>
        <taxon>Rhabditophora</taxon>
        <taxon>Macrostomorpha</taxon>
        <taxon>Macrostomida</taxon>
        <taxon>Macrostomidae</taxon>
        <taxon>Macrostomum</taxon>
    </lineage>
</organism>
<feature type="transmembrane region" description="Helical" evidence="10">
    <location>
        <begin position="207"/>
        <end position="228"/>
    </location>
</feature>